<protein>
    <submittedName>
        <fullName evidence="2">Uncharacterized protein</fullName>
    </submittedName>
</protein>
<proteinExistence type="predicted"/>
<dbReference type="Proteomes" id="UP001642484">
    <property type="component" value="Unassembled WGS sequence"/>
</dbReference>
<evidence type="ECO:0000313" key="2">
    <source>
        <dbReference type="EMBL" id="CAK9059650.1"/>
    </source>
</evidence>
<accession>A0ABP0N798</accession>
<sequence>MRLRARGLSVAWVAVPDPTTVQAELRSEKRELKTQVNTEEIQLLNAKNVEERLRKERENLRKERDDYKDWYGQIYEQFEAVELERDMLRAEEESAEAEANAYKNVAESKAASFGSSSKPKISRKEAENFPKINDLDIWKVNVSQAVVVASGDDDVDAWTRWLAPAMVADPDLDALSDSGDIRFQSIDAKLGIALTAIVQNGGEAAREVAMKVRQRTQARSKTSSFVKGREVLAMIVTNFRTTSYTEMMFNVQNLYSLKYPGDKQIGRFLAAWEEILANMRPSDIPSEVTLRDCIHKKIRDSQLMRFDLSKYEGLREGQGGQDEIREVSTSTQPTVSRFPQETARFEFPELGMACAPYVLSETPSVISVGKKCMKEGYSKLPFMINESEQKIDLMVKDDIPYIEMNSDECTPTTDERIRMISRLLQMDEKQWN</sequence>
<keyword evidence="1" id="KW-0175">Coiled coil</keyword>
<gene>
    <name evidence="2" type="ORF">CCMP2556_LOCUS29365</name>
</gene>
<evidence type="ECO:0000256" key="1">
    <source>
        <dbReference type="SAM" id="Coils"/>
    </source>
</evidence>
<comment type="caution">
    <text evidence="2">The sequence shown here is derived from an EMBL/GenBank/DDBJ whole genome shotgun (WGS) entry which is preliminary data.</text>
</comment>
<organism evidence="2 3">
    <name type="scientific">Durusdinium trenchii</name>
    <dbReference type="NCBI Taxonomy" id="1381693"/>
    <lineage>
        <taxon>Eukaryota</taxon>
        <taxon>Sar</taxon>
        <taxon>Alveolata</taxon>
        <taxon>Dinophyceae</taxon>
        <taxon>Suessiales</taxon>
        <taxon>Symbiodiniaceae</taxon>
        <taxon>Durusdinium</taxon>
    </lineage>
</organism>
<dbReference type="EMBL" id="CAXAMN010021444">
    <property type="protein sequence ID" value="CAK9059650.1"/>
    <property type="molecule type" value="Genomic_DNA"/>
</dbReference>
<feature type="coiled-coil region" evidence="1">
    <location>
        <begin position="22"/>
        <end position="105"/>
    </location>
</feature>
<keyword evidence="3" id="KW-1185">Reference proteome</keyword>
<name>A0ABP0N798_9DINO</name>
<evidence type="ECO:0000313" key="3">
    <source>
        <dbReference type="Proteomes" id="UP001642484"/>
    </source>
</evidence>
<reference evidence="2 3" key="1">
    <citation type="submission" date="2024-02" db="EMBL/GenBank/DDBJ databases">
        <authorList>
            <person name="Chen Y."/>
            <person name="Shah S."/>
            <person name="Dougan E. K."/>
            <person name="Thang M."/>
            <person name="Chan C."/>
        </authorList>
    </citation>
    <scope>NUCLEOTIDE SEQUENCE [LARGE SCALE GENOMIC DNA]</scope>
</reference>